<name>A0A061HTC7_CRIGR</name>
<dbReference type="Proteomes" id="UP000030759">
    <property type="component" value="Unassembled WGS sequence"/>
</dbReference>
<proteinExistence type="predicted"/>
<reference evidence="2" key="1">
    <citation type="journal article" date="2013" name="Nat. Biotechnol.">
        <title>Chinese hamster genome sequenced from sorted chromosomes.</title>
        <authorList>
            <person name="Brinkrolf K."/>
            <person name="Rupp O."/>
            <person name="Laux H."/>
            <person name="Kollin F."/>
            <person name="Ernst W."/>
            <person name="Linke B."/>
            <person name="Kofler R."/>
            <person name="Romand S."/>
            <person name="Hesse F."/>
            <person name="Budach W.E."/>
            <person name="Galosy S."/>
            <person name="Muller D."/>
            <person name="Noll T."/>
            <person name="Wienberg J."/>
            <person name="Jostock T."/>
            <person name="Leonard M."/>
            <person name="Grillari J."/>
            <person name="Tauch A."/>
            <person name="Goesmann A."/>
            <person name="Helk B."/>
            <person name="Mott J.E."/>
            <person name="Puhler A."/>
            <person name="Borth N."/>
        </authorList>
    </citation>
    <scope>NUCLEOTIDE SEQUENCE [LARGE SCALE GENOMIC DNA]</scope>
    <source>
        <strain evidence="2">17A/GY</strain>
    </source>
</reference>
<sequence>MIFPPGLYDECGGLTRDIDLTSVSDAQWVTRLRLLRSIMERMPEVLPDGHTSHDAGFNPKTFMALNAPELAQIDNDVIAVLSDKAREQINMLWEALWNLADKDRLYIKLNNGEYSPVKFAIVHEAAYQGLMSAAKVSRSYDEQLISQEEFVSRCLTDIKRTATESTNADNPFDKYLRQGRLRERLSSWVSYASRLGSQLGHGLIQIAHDSLDAFLDTGDIVPLEQDMRLLAESVYVVAGMDRMCL</sequence>
<dbReference type="AlphaFoldDB" id="A0A061HTC7"/>
<evidence type="ECO:0000313" key="1">
    <source>
        <dbReference type="EMBL" id="ERE46968.1"/>
    </source>
</evidence>
<evidence type="ECO:0000313" key="2">
    <source>
        <dbReference type="Proteomes" id="UP000030759"/>
    </source>
</evidence>
<gene>
    <name evidence="1" type="ORF">H671_21674</name>
</gene>
<organism evidence="1 2">
    <name type="scientific">Cricetulus griseus</name>
    <name type="common">Chinese hamster</name>
    <name type="synonym">Cricetulus barabensis griseus</name>
    <dbReference type="NCBI Taxonomy" id="10029"/>
    <lineage>
        <taxon>Eukaryota</taxon>
        <taxon>Metazoa</taxon>
        <taxon>Chordata</taxon>
        <taxon>Craniata</taxon>
        <taxon>Vertebrata</taxon>
        <taxon>Euteleostomi</taxon>
        <taxon>Mammalia</taxon>
        <taxon>Eutheria</taxon>
        <taxon>Euarchontoglires</taxon>
        <taxon>Glires</taxon>
        <taxon>Rodentia</taxon>
        <taxon>Myomorpha</taxon>
        <taxon>Muroidea</taxon>
        <taxon>Cricetidae</taxon>
        <taxon>Cricetinae</taxon>
        <taxon>Cricetulus</taxon>
    </lineage>
</organism>
<feature type="non-terminal residue" evidence="1">
    <location>
        <position position="245"/>
    </location>
</feature>
<dbReference type="EMBL" id="KE691199">
    <property type="protein sequence ID" value="ERE46968.1"/>
    <property type="molecule type" value="Genomic_DNA"/>
</dbReference>
<accession>A0A061HTC7</accession>
<protein>
    <submittedName>
        <fullName evidence="1">Uncharacterized protein</fullName>
    </submittedName>
</protein>